<dbReference type="AlphaFoldDB" id="A0A7R9WXL0"/>
<organism evidence="2">
    <name type="scientific">Craspedostauros australis</name>
    <dbReference type="NCBI Taxonomy" id="1486917"/>
    <lineage>
        <taxon>Eukaryota</taxon>
        <taxon>Sar</taxon>
        <taxon>Stramenopiles</taxon>
        <taxon>Ochrophyta</taxon>
        <taxon>Bacillariophyta</taxon>
        <taxon>Bacillariophyceae</taxon>
        <taxon>Bacillariophycidae</taxon>
        <taxon>Naviculales</taxon>
        <taxon>Naviculaceae</taxon>
        <taxon>Craspedostauros</taxon>
    </lineage>
</organism>
<reference evidence="2" key="1">
    <citation type="submission" date="2021-01" db="EMBL/GenBank/DDBJ databases">
        <authorList>
            <person name="Corre E."/>
            <person name="Pelletier E."/>
            <person name="Niang G."/>
            <person name="Scheremetjew M."/>
            <person name="Finn R."/>
            <person name="Kale V."/>
            <person name="Holt S."/>
            <person name="Cochrane G."/>
            <person name="Meng A."/>
            <person name="Brown T."/>
            <person name="Cohen L."/>
        </authorList>
    </citation>
    <scope>NUCLEOTIDE SEQUENCE</scope>
    <source>
        <strain evidence="2">CCMP3328</strain>
    </source>
</reference>
<evidence type="ECO:0000313" key="2">
    <source>
        <dbReference type="EMBL" id="CAD8337857.1"/>
    </source>
</evidence>
<evidence type="ECO:0000256" key="1">
    <source>
        <dbReference type="SAM" id="MobiDB-lite"/>
    </source>
</evidence>
<dbReference type="EMBL" id="HBEF01015973">
    <property type="protein sequence ID" value="CAD8337857.1"/>
    <property type="molecule type" value="Transcribed_RNA"/>
</dbReference>
<accession>A0A7R9WXL0</accession>
<sequence>MKEHSRTNTRPIALVEAEQDEQPRPKRRKITLSPSSPDLGACLLLSLSRRPNTVTNQTQALQGEDHNEESQTSQPPSQAPILNPLHQPNRLVTEEVAAISDDDDDHNYAYRRTPQTVRKTRNAGIVRHTIYMKNGPNKIVGPMPPAPSLPMVAAGVIIPSMRR</sequence>
<feature type="region of interest" description="Disordered" evidence="1">
    <location>
        <begin position="1"/>
        <end position="85"/>
    </location>
</feature>
<proteinExistence type="predicted"/>
<gene>
    <name evidence="2" type="ORF">CAUS1442_LOCUS9985</name>
</gene>
<protein>
    <submittedName>
        <fullName evidence="2">Uncharacterized protein</fullName>
    </submittedName>
</protein>
<name>A0A7R9WXL0_9STRA</name>
<feature type="compositionally biased region" description="Polar residues" evidence="1">
    <location>
        <begin position="49"/>
        <end position="61"/>
    </location>
</feature>